<accession>A0A699XGR2</accession>
<feature type="non-terminal residue" evidence="5">
    <location>
        <position position="1"/>
    </location>
</feature>
<dbReference type="PROSITE" id="PS50862">
    <property type="entry name" value="AA_TRNA_LIGASE_II"/>
    <property type="match status" value="1"/>
</dbReference>
<name>A0A699XGR2_TANCI</name>
<evidence type="ECO:0000256" key="1">
    <source>
        <dbReference type="ARBA" id="ARBA00022598"/>
    </source>
</evidence>
<dbReference type="GO" id="GO:0006430">
    <property type="term" value="P:lysyl-tRNA aminoacylation"/>
    <property type="evidence" value="ECO:0007669"/>
    <property type="project" value="TreeGrafter"/>
</dbReference>
<reference evidence="5" key="1">
    <citation type="journal article" date="2019" name="Sci. Rep.">
        <title>Draft genome of Tanacetum cinerariifolium, the natural source of mosquito coil.</title>
        <authorList>
            <person name="Yamashiro T."/>
            <person name="Shiraishi A."/>
            <person name="Satake H."/>
            <person name="Nakayama K."/>
        </authorList>
    </citation>
    <scope>NUCLEOTIDE SEQUENCE</scope>
</reference>
<dbReference type="InterPro" id="IPR045864">
    <property type="entry name" value="aa-tRNA-synth_II/BPL/LPL"/>
</dbReference>
<organism evidence="5">
    <name type="scientific">Tanacetum cinerariifolium</name>
    <name type="common">Dalmatian daisy</name>
    <name type="synonym">Chrysanthemum cinerariifolium</name>
    <dbReference type="NCBI Taxonomy" id="118510"/>
    <lineage>
        <taxon>Eukaryota</taxon>
        <taxon>Viridiplantae</taxon>
        <taxon>Streptophyta</taxon>
        <taxon>Embryophyta</taxon>
        <taxon>Tracheophyta</taxon>
        <taxon>Spermatophyta</taxon>
        <taxon>Magnoliopsida</taxon>
        <taxon>eudicotyledons</taxon>
        <taxon>Gunneridae</taxon>
        <taxon>Pentapetalae</taxon>
        <taxon>asterids</taxon>
        <taxon>campanulids</taxon>
        <taxon>Asterales</taxon>
        <taxon>Asteraceae</taxon>
        <taxon>Asteroideae</taxon>
        <taxon>Anthemideae</taxon>
        <taxon>Anthemidinae</taxon>
        <taxon>Tanacetum</taxon>
    </lineage>
</organism>
<evidence type="ECO:0000256" key="3">
    <source>
        <dbReference type="ARBA" id="ARBA00022840"/>
    </source>
</evidence>
<dbReference type="Gene3D" id="3.30.930.10">
    <property type="entry name" value="Bira Bifunctional Protein, Domain 2"/>
    <property type="match status" value="1"/>
</dbReference>
<comment type="caution">
    <text evidence="5">The sequence shown here is derived from an EMBL/GenBank/DDBJ whole genome shotgun (WGS) entry which is preliminary data.</text>
</comment>
<dbReference type="PANTHER" id="PTHR42918:SF15">
    <property type="entry name" value="LYSINE--TRNA LIGASE, CHLOROPLASTIC_MITOCHONDRIAL"/>
    <property type="match status" value="1"/>
</dbReference>
<evidence type="ECO:0000259" key="4">
    <source>
        <dbReference type="PROSITE" id="PS50862"/>
    </source>
</evidence>
<sequence length="63" mass="6983">LELGKRGDTEAMVLDDDFLRALEYGMPPTAGLGIGIDRLSMIMTNSPTIQEVLFFPQMRPEAL</sequence>
<evidence type="ECO:0000256" key="2">
    <source>
        <dbReference type="ARBA" id="ARBA00022741"/>
    </source>
</evidence>
<dbReference type="GO" id="GO:0004824">
    <property type="term" value="F:lysine-tRNA ligase activity"/>
    <property type="evidence" value="ECO:0007669"/>
    <property type="project" value="TreeGrafter"/>
</dbReference>
<keyword evidence="1 5" id="KW-0436">Ligase</keyword>
<dbReference type="EMBL" id="BKCJ011851768">
    <property type="protein sequence ID" value="GFD58343.1"/>
    <property type="molecule type" value="Genomic_DNA"/>
</dbReference>
<protein>
    <submittedName>
        <fullName evidence="5">Lysine--tRNA ligase-like</fullName>
    </submittedName>
</protein>
<dbReference type="PANTHER" id="PTHR42918">
    <property type="entry name" value="LYSYL-TRNA SYNTHETASE"/>
    <property type="match status" value="1"/>
</dbReference>
<dbReference type="InterPro" id="IPR006195">
    <property type="entry name" value="aa-tRNA-synth_II"/>
</dbReference>
<dbReference type="GO" id="GO:0000049">
    <property type="term" value="F:tRNA binding"/>
    <property type="evidence" value="ECO:0007669"/>
    <property type="project" value="TreeGrafter"/>
</dbReference>
<feature type="domain" description="Aminoacyl-transfer RNA synthetases class-II family profile" evidence="4">
    <location>
        <begin position="1"/>
        <end position="60"/>
    </location>
</feature>
<dbReference type="SUPFAM" id="SSF55681">
    <property type="entry name" value="Class II aaRS and biotin synthetases"/>
    <property type="match status" value="1"/>
</dbReference>
<keyword evidence="3" id="KW-0067">ATP-binding</keyword>
<dbReference type="GO" id="GO:0005524">
    <property type="term" value="F:ATP binding"/>
    <property type="evidence" value="ECO:0007669"/>
    <property type="project" value="InterPro"/>
</dbReference>
<dbReference type="InterPro" id="IPR004364">
    <property type="entry name" value="Aa-tRNA-synt_II"/>
</dbReference>
<dbReference type="Pfam" id="PF00152">
    <property type="entry name" value="tRNA-synt_2"/>
    <property type="match status" value="1"/>
</dbReference>
<evidence type="ECO:0000313" key="5">
    <source>
        <dbReference type="EMBL" id="GFD58343.1"/>
    </source>
</evidence>
<gene>
    <name evidence="5" type="ORF">Tci_930312</name>
</gene>
<dbReference type="AlphaFoldDB" id="A0A699XGR2"/>
<dbReference type="GO" id="GO:0005829">
    <property type="term" value="C:cytosol"/>
    <property type="evidence" value="ECO:0007669"/>
    <property type="project" value="TreeGrafter"/>
</dbReference>
<keyword evidence="2" id="KW-0547">Nucleotide-binding</keyword>
<proteinExistence type="predicted"/>